<reference evidence="1" key="1">
    <citation type="submission" date="2019-11" db="EMBL/GenBank/DDBJ databases">
        <authorList>
            <person name="Kojima H."/>
        </authorList>
    </citation>
    <scope>NUCLEOTIDE SEQUENCE</scope>
    <source>
        <strain evidence="1">H1576</strain>
    </source>
</reference>
<proteinExistence type="predicted"/>
<evidence type="ECO:0000313" key="2">
    <source>
        <dbReference type="Proteomes" id="UP000671852"/>
    </source>
</evidence>
<dbReference type="EMBL" id="CP046072">
    <property type="protein sequence ID" value="QSZ42842.1"/>
    <property type="molecule type" value="Genomic_DNA"/>
</dbReference>
<evidence type="ECO:0000313" key="1">
    <source>
        <dbReference type="EMBL" id="QSZ42842.1"/>
    </source>
</evidence>
<dbReference type="KEGG" id="saqt:GJV85_12225"/>
<protein>
    <submittedName>
        <fullName evidence="1">Uncharacterized protein</fullName>
    </submittedName>
</protein>
<accession>A0A975B246</accession>
<dbReference type="Proteomes" id="UP000671852">
    <property type="component" value="Chromosome"/>
</dbReference>
<reference evidence="1" key="2">
    <citation type="submission" date="2021-04" db="EMBL/GenBank/DDBJ databases">
        <title>Isolation and characterization of a novel species of the genus Sulfurimonas.</title>
        <authorList>
            <person name="Fukui M."/>
        </authorList>
    </citation>
    <scope>NUCLEOTIDE SEQUENCE</scope>
    <source>
        <strain evidence="1">H1576</strain>
    </source>
</reference>
<sequence>MFSEFFEDGFIDHGREVSIQYKNRILKMIQNNKKVHEYIDSSIIETDTDKSYSDNEKDRYTFIQACIQADRIDSDEASKVKDSWHFLLNKYDGDVTYILAGYCYRLIRKYNMHLSSRQNLEKPLLHCDKCGMSDLSTHGFNNDVRRRIKCNYCKKTSVIRVSHLISQSEFIHLCNIYLQGHTRDQNLIELLTQRLLHNFIILSKSKMFDKLMLRQPVITYSLKEEMFKAFIGMEIIRVQKRRDQSFVDRLTSRPYLNSKIDNEGYLKGSKSTFYLWEPKHIDEILKIEHAKSVEDYKFKNIECEMAAHTHGSHSEFYDWKTRSSVIYNQLA</sequence>
<dbReference type="RefSeq" id="WP_207561653.1">
    <property type="nucleotide sequence ID" value="NZ_CP046072.1"/>
</dbReference>
<dbReference type="AlphaFoldDB" id="A0A975B246"/>
<gene>
    <name evidence="1" type="ORF">GJV85_12225</name>
</gene>
<keyword evidence="2" id="KW-1185">Reference proteome</keyword>
<organism evidence="1 2">
    <name type="scientific">Sulfurimonas aquatica</name>
    <dbReference type="NCBI Taxonomy" id="2672570"/>
    <lineage>
        <taxon>Bacteria</taxon>
        <taxon>Pseudomonadati</taxon>
        <taxon>Campylobacterota</taxon>
        <taxon>Epsilonproteobacteria</taxon>
        <taxon>Campylobacterales</taxon>
        <taxon>Sulfurimonadaceae</taxon>
        <taxon>Sulfurimonas</taxon>
    </lineage>
</organism>
<name>A0A975B246_9BACT</name>